<accession>A0ABT6YF15</accession>
<keyword evidence="12" id="KW-1185">Reference proteome</keyword>
<dbReference type="InterPro" id="IPR001610">
    <property type="entry name" value="PAC"/>
</dbReference>
<dbReference type="SUPFAM" id="SSF55781">
    <property type="entry name" value="GAF domain-like"/>
    <property type="match status" value="1"/>
</dbReference>
<keyword evidence="5" id="KW-0418">Kinase</keyword>
<dbReference type="InterPro" id="IPR001789">
    <property type="entry name" value="Sig_transdc_resp-reg_receiver"/>
</dbReference>
<dbReference type="InterPro" id="IPR004358">
    <property type="entry name" value="Sig_transdc_His_kin-like_C"/>
</dbReference>
<evidence type="ECO:0000259" key="9">
    <source>
        <dbReference type="PROSITE" id="PS50112"/>
    </source>
</evidence>
<dbReference type="SUPFAM" id="SSF55874">
    <property type="entry name" value="ATPase domain of HSP90 chaperone/DNA topoisomerase II/histidine kinase"/>
    <property type="match status" value="1"/>
</dbReference>
<dbReference type="PANTHER" id="PTHR43304:SF1">
    <property type="entry name" value="PAC DOMAIN-CONTAINING PROTEIN"/>
    <property type="match status" value="1"/>
</dbReference>
<dbReference type="Pfam" id="PF08447">
    <property type="entry name" value="PAS_3"/>
    <property type="match status" value="1"/>
</dbReference>
<dbReference type="PANTHER" id="PTHR43304">
    <property type="entry name" value="PHYTOCHROME-LIKE PROTEIN CPH1"/>
    <property type="match status" value="1"/>
</dbReference>
<dbReference type="SMART" id="SM00086">
    <property type="entry name" value="PAC"/>
    <property type="match status" value="3"/>
</dbReference>
<dbReference type="PROSITE" id="PS50110">
    <property type="entry name" value="RESPONSE_REGULATORY"/>
    <property type="match status" value="1"/>
</dbReference>
<evidence type="ECO:0000259" key="7">
    <source>
        <dbReference type="PROSITE" id="PS50109"/>
    </source>
</evidence>
<evidence type="ECO:0000256" key="2">
    <source>
        <dbReference type="ARBA" id="ARBA00012438"/>
    </source>
</evidence>
<evidence type="ECO:0000313" key="11">
    <source>
        <dbReference type="EMBL" id="MDI9862191.1"/>
    </source>
</evidence>
<dbReference type="SUPFAM" id="SSF52172">
    <property type="entry name" value="CheY-like"/>
    <property type="match status" value="1"/>
</dbReference>
<feature type="modified residue" description="4-aspartylphosphate" evidence="6">
    <location>
        <position position="62"/>
    </location>
</feature>
<dbReference type="SMART" id="SM00387">
    <property type="entry name" value="HATPase_c"/>
    <property type="match status" value="1"/>
</dbReference>
<proteinExistence type="predicted"/>
<protein>
    <recommendedName>
        <fullName evidence="2">histidine kinase</fullName>
        <ecNumber evidence="2">2.7.13.3</ecNumber>
    </recommendedName>
</protein>
<reference evidence="11 12" key="1">
    <citation type="submission" date="2023-05" db="EMBL/GenBank/DDBJ databases">
        <title>Novel species of genus Flectobacillus isolated from stream in China.</title>
        <authorList>
            <person name="Lu H."/>
        </authorList>
    </citation>
    <scope>NUCLEOTIDE SEQUENCE [LARGE SCALE GENOMIC DNA]</scope>
    <source>
        <strain evidence="11 12">KCTC 42575</strain>
    </source>
</reference>
<dbReference type="CDD" id="cd00082">
    <property type="entry name" value="HisKA"/>
    <property type="match status" value="1"/>
</dbReference>
<evidence type="ECO:0000256" key="4">
    <source>
        <dbReference type="ARBA" id="ARBA00022679"/>
    </source>
</evidence>
<dbReference type="EMBL" id="JASHIF010000026">
    <property type="protein sequence ID" value="MDI9862191.1"/>
    <property type="molecule type" value="Genomic_DNA"/>
</dbReference>
<dbReference type="Gene3D" id="3.30.450.20">
    <property type="entry name" value="PAS domain"/>
    <property type="match status" value="3"/>
</dbReference>
<sequence>MDLFAKKLNILIVEDDDDEYNLLLDCIENTCILTEHILHAKNIAQTKEYLLGEIRFDLVFMDLNIQNHQQADFLFQIMDWADHKLPIVALCEVASPETTLLALINGAKHYLIKGDYDELAVEKVIKDCFSIVDSSGGYFENREFLGDGISLGAVWDIDLIQHQVKRSGKQFYESLGYRDDEYNQEFDFWEARLHPDDYQRVINTIQKSLADNTKRYWEVEYRFQKADGSFIWVNERGYILNDALGRPLRIIGAIIDINDRKEKEGQIQFLDHQLGAYFFHNPYPMWIYDNDSYAFLEVNTAAIQKYGYTRDEFLQMTLRDIRPAQDLVQLRNLPKDIVSSNPVRHWQVRHQKKNGEIIDVEVTATDIQLTNVIATKVMVIDITEQLRARNERTFILEVVEKLRQESHLLDGLNAILKYVREYIQWQYGEIWLTDSSCDNIKMITHDFDTNSPVDLQAFATPVSFTSIPIEQTVFRRKSKHQKTYWIEDLTTEELFMRKQLAQELGLRSAFSVPISYKDNYVAWVVFFTDKFSRKDAALINLVESICRQLGYEIRRRNSEEQLQYIFKFSRDLMGMANKRGFMTQVNNGFKKVLGYDEHTLTTKPIQRFIYQEDWPILHTALEELRNGSVSSPFELRCLAADNSIKWINCTVTQIPTEDLVFISGRDITRRKKSEDEREMLIKELRESNKDLKQFSYITSHNLRAPLSNLLAILDLINPNNIKDEMTLFLLEKFKESTHALNHTVNDLLDILVIKNNVNIEQELLDLENELHKSFERLAYLRQDKEVAISMDFSGGKEINFNTTYLESIYQNLITNAFKYQSPERNLELKIFTKETKGFLQLYFSDNGLGINLQRHGDKIFGLYQRFHHHPDSKGLGLYIINSQVRALGGMIDVQSEEGVGTTFIVSFKKN</sequence>
<dbReference type="Pfam" id="PF13426">
    <property type="entry name" value="PAS_9"/>
    <property type="match status" value="2"/>
</dbReference>
<dbReference type="InterPro" id="IPR003661">
    <property type="entry name" value="HisK_dim/P_dom"/>
</dbReference>
<evidence type="ECO:0000256" key="3">
    <source>
        <dbReference type="ARBA" id="ARBA00022553"/>
    </source>
</evidence>
<evidence type="ECO:0000256" key="5">
    <source>
        <dbReference type="ARBA" id="ARBA00022777"/>
    </source>
</evidence>
<dbReference type="RefSeq" id="WP_283346466.1">
    <property type="nucleotide sequence ID" value="NZ_JASHIF010000026.1"/>
</dbReference>
<dbReference type="InterPro" id="IPR035965">
    <property type="entry name" value="PAS-like_dom_sf"/>
</dbReference>
<feature type="domain" description="Response regulatory" evidence="8">
    <location>
        <begin position="9"/>
        <end position="128"/>
    </location>
</feature>
<dbReference type="Gene3D" id="3.40.50.2300">
    <property type="match status" value="1"/>
</dbReference>
<gene>
    <name evidence="11" type="ORF">QM524_23410</name>
</gene>
<dbReference type="SUPFAM" id="SSF47384">
    <property type="entry name" value="Homodimeric domain of signal transducing histidine kinase"/>
    <property type="match status" value="1"/>
</dbReference>
<evidence type="ECO:0000259" key="8">
    <source>
        <dbReference type="PROSITE" id="PS50110"/>
    </source>
</evidence>
<dbReference type="InterPro" id="IPR000014">
    <property type="entry name" value="PAS"/>
</dbReference>
<dbReference type="InterPro" id="IPR003594">
    <property type="entry name" value="HATPase_dom"/>
</dbReference>
<dbReference type="InterPro" id="IPR011006">
    <property type="entry name" value="CheY-like_superfamily"/>
</dbReference>
<dbReference type="Gene3D" id="3.30.450.40">
    <property type="match status" value="1"/>
</dbReference>
<dbReference type="EC" id="2.7.13.3" evidence="2"/>
<dbReference type="InterPro" id="IPR052162">
    <property type="entry name" value="Sensor_kinase/Photoreceptor"/>
</dbReference>
<comment type="caution">
    <text evidence="11">The sequence shown here is derived from an EMBL/GenBank/DDBJ whole genome shotgun (WGS) entry which is preliminary data.</text>
</comment>
<dbReference type="InterPro" id="IPR000700">
    <property type="entry name" value="PAS-assoc_C"/>
</dbReference>
<dbReference type="NCBIfam" id="TIGR00229">
    <property type="entry name" value="sensory_box"/>
    <property type="match status" value="3"/>
</dbReference>
<dbReference type="InterPro" id="IPR013655">
    <property type="entry name" value="PAS_fold_3"/>
</dbReference>
<dbReference type="PROSITE" id="PS50109">
    <property type="entry name" value="HIS_KIN"/>
    <property type="match status" value="1"/>
</dbReference>
<dbReference type="SUPFAM" id="SSF55785">
    <property type="entry name" value="PYP-like sensor domain (PAS domain)"/>
    <property type="match status" value="3"/>
</dbReference>
<keyword evidence="4" id="KW-0808">Transferase</keyword>
<keyword evidence="3 6" id="KW-0597">Phosphoprotein</keyword>
<evidence type="ECO:0000256" key="1">
    <source>
        <dbReference type="ARBA" id="ARBA00000085"/>
    </source>
</evidence>
<feature type="domain" description="Histidine kinase" evidence="7">
    <location>
        <begin position="697"/>
        <end position="910"/>
    </location>
</feature>
<evidence type="ECO:0000259" key="10">
    <source>
        <dbReference type="PROSITE" id="PS50113"/>
    </source>
</evidence>
<dbReference type="InterPro" id="IPR029016">
    <property type="entry name" value="GAF-like_dom_sf"/>
</dbReference>
<dbReference type="InterPro" id="IPR036890">
    <property type="entry name" value="HATPase_C_sf"/>
</dbReference>
<feature type="domain" description="PAS" evidence="9">
    <location>
        <begin position="558"/>
        <end position="628"/>
    </location>
</feature>
<organism evidence="11 12">
    <name type="scientific">Flectobacillus roseus</name>
    <dbReference type="NCBI Taxonomy" id="502259"/>
    <lineage>
        <taxon>Bacteria</taxon>
        <taxon>Pseudomonadati</taxon>
        <taxon>Bacteroidota</taxon>
        <taxon>Cytophagia</taxon>
        <taxon>Cytophagales</taxon>
        <taxon>Flectobacillaceae</taxon>
        <taxon>Flectobacillus</taxon>
    </lineage>
</organism>
<dbReference type="SMART" id="SM00091">
    <property type="entry name" value="PAS"/>
    <property type="match status" value="3"/>
</dbReference>
<evidence type="ECO:0000313" key="12">
    <source>
        <dbReference type="Proteomes" id="UP001236507"/>
    </source>
</evidence>
<dbReference type="Pfam" id="PF02518">
    <property type="entry name" value="HATPase_c"/>
    <property type="match status" value="1"/>
</dbReference>
<dbReference type="PRINTS" id="PR00344">
    <property type="entry name" value="BCTRLSENSOR"/>
</dbReference>
<dbReference type="CDD" id="cd00130">
    <property type="entry name" value="PAS"/>
    <property type="match status" value="3"/>
</dbReference>
<comment type="catalytic activity">
    <reaction evidence="1">
        <text>ATP + protein L-histidine = ADP + protein N-phospho-L-histidine.</text>
        <dbReference type="EC" id="2.7.13.3"/>
    </reaction>
</comment>
<dbReference type="Gene3D" id="3.30.565.10">
    <property type="entry name" value="Histidine kinase-like ATPase, C-terminal domain"/>
    <property type="match status" value="1"/>
</dbReference>
<dbReference type="Gene3D" id="1.10.287.130">
    <property type="match status" value="1"/>
</dbReference>
<name>A0ABT6YF15_9BACT</name>
<dbReference type="Proteomes" id="UP001236507">
    <property type="component" value="Unassembled WGS sequence"/>
</dbReference>
<dbReference type="InterPro" id="IPR005467">
    <property type="entry name" value="His_kinase_dom"/>
</dbReference>
<feature type="domain" description="PAC" evidence="10">
    <location>
        <begin position="217"/>
        <end position="269"/>
    </location>
</feature>
<evidence type="ECO:0000256" key="6">
    <source>
        <dbReference type="PROSITE-ProRule" id="PRU00169"/>
    </source>
</evidence>
<dbReference type="PROSITE" id="PS50113">
    <property type="entry name" value="PAC"/>
    <property type="match status" value="1"/>
</dbReference>
<dbReference type="InterPro" id="IPR036097">
    <property type="entry name" value="HisK_dim/P_sf"/>
</dbReference>
<dbReference type="PROSITE" id="PS50112">
    <property type="entry name" value="PAS"/>
    <property type="match status" value="1"/>
</dbReference>